<proteinExistence type="predicted"/>
<evidence type="ECO:0000313" key="1">
    <source>
        <dbReference type="EMBL" id="BCR04975.1"/>
    </source>
</evidence>
<dbReference type="EMBL" id="AP024355">
    <property type="protein sequence ID" value="BCR04975.1"/>
    <property type="molecule type" value="Genomic_DNA"/>
</dbReference>
<protein>
    <submittedName>
        <fullName evidence="1">Uncharacterized protein</fullName>
    </submittedName>
</protein>
<gene>
    <name evidence="1" type="ORF">DESUT3_20440</name>
</gene>
<organism evidence="1 2">
    <name type="scientific">Desulfuromonas versatilis</name>
    <dbReference type="NCBI Taxonomy" id="2802975"/>
    <lineage>
        <taxon>Bacteria</taxon>
        <taxon>Pseudomonadati</taxon>
        <taxon>Thermodesulfobacteriota</taxon>
        <taxon>Desulfuromonadia</taxon>
        <taxon>Desulfuromonadales</taxon>
        <taxon>Desulfuromonadaceae</taxon>
        <taxon>Desulfuromonas</taxon>
    </lineage>
</organism>
<reference evidence="1 2" key="2">
    <citation type="journal article" date="2021" name="Int. J. Syst. Evol. Microbiol.">
        <title>Isolation and Polyphasic Characterization of Desulfuromonas versatilis sp. Nov., an Electrogenic Bacteria Capable of Versatile Metabolism Isolated from a Graphene Oxide-Reducing Enrichment Culture.</title>
        <authorList>
            <person name="Xie L."/>
            <person name="Yoshida N."/>
            <person name="Ishii S."/>
            <person name="Meng L."/>
        </authorList>
    </citation>
    <scope>NUCLEOTIDE SEQUENCE [LARGE SCALE GENOMIC DNA]</scope>
    <source>
        <strain evidence="1 2">NIT-T3</strain>
    </source>
</reference>
<name>A0ABN6DY82_9BACT</name>
<keyword evidence="2" id="KW-1185">Reference proteome</keyword>
<reference evidence="1 2" key="1">
    <citation type="journal article" date="2016" name="C (Basel)">
        <title>Selective Growth of and Electricity Production by Marine Exoelectrogenic Bacteria in Self-Aggregated Hydrogel of Microbially Reduced Graphene Oxide.</title>
        <authorList>
            <person name="Yoshida N."/>
            <person name="Goto Y."/>
            <person name="Miyata Y."/>
        </authorList>
    </citation>
    <scope>NUCLEOTIDE SEQUENCE [LARGE SCALE GENOMIC DNA]</scope>
    <source>
        <strain evidence="1 2">NIT-T3</strain>
    </source>
</reference>
<dbReference type="Proteomes" id="UP001319827">
    <property type="component" value="Chromosome"/>
</dbReference>
<accession>A0ABN6DY82</accession>
<evidence type="ECO:0000313" key="2">
    <source>
        <dbReference type="Proteomes" id="UP001319827"/>
    </source>
</evidence>
<sequence>MAIRNLWKLVLVILLLVAGWRLMPASVVHVQPEATGEISRSGDTLRVRPASPEANSVPTVAVGQHFASIDQLVSAQEGSGYVRTGSFGSSWPATVTEVLNGRDGISFTRANGTRHNYTGFKGYRMQVVRLQGPAQAEVLVVFRSVAKR</sequence>
<dbReference type="RefSeq" id="WP_221252408.1">
    <property type="nucleotide sequence ID" value="NZ_AP024355.1"/>
</dbReference>